<accession>A0ABV1DXP1</accession>
<dbReference type="EMBL" id="JBBMFD010000003">
    <property type="protein sequence ID" value="MEQ2439816.1"/>
    <property type="molecule type" value="Genomic_DNA"/>
</dbReference>
<protein>
    <submittedName>
        <fullName evidence="1">DUF6809 family protein</fullName>
    </submittedName>
</protein>
<gene>
    <name evidence="1" type="ORF">WMO26_03135</name>
</gene>
<evidence type="ECO:0000313" key="1">
    <source>
        <dbReference type="EMBL" id="MEQ2439816.1"/>
    </source>
</evidence>
<dbReference type="RefSeq" id="WP_349218082.1">
    <property type="nucleotide sequence ID" value="NZ_JBBMFD010000003.1"/>
</dbReference>
<name>A0ABV1DXP1_9FIRM</name>
<sequence>MKNILEDLFEGDLAGRKETFSDDPAYQEAIDWVVRTEDALRAALPAPKLSLAAAFADAQMELTCLTERRAFVTGVRLGVRLLRAMEEDPWAIAEPKNACG</sequence>
<reference evidence="1 2" key="1">
    <citation type="submission" date="2024-03" db="EMBL/GenBank/DDBJ databases">
        <title>Human intestinal bacterial collection.</title>
        <authorList>
            <person name="Pauvert C."/>
            <person name="Hitch T.C.A."/>
            <person name="Clavel T."/>
        </authorList>
    </citation>
    <scope>NUCLEOTIDE SEQUENCE [LARGE SCALE GENOMIC DNA]</scope>
    <source>
        <strain evidence="1 2">CLA-JM-H44</strain>
    </source>
</reference>
<proteinExistence type="predicted"/>
<dbReference type="Proteomes" id="UP001489509">
    <property type="component" value="Unassembled WGS sequence"/>
</dbReference>
<organism evidence="1 2">
    <name type="scientific">Solibaculum intestinale</name>
    <dbReference type="NCBI Taxonomy" id="3133165"/>
    <lineage>
        <taxon>Bacteria</taxon>
        <taxon>Bacillati</taxon>
        <taxon>Bacillota</taxon>
        <taxon>Clostridia</taxon>
        <taxon>Eubacteriales</taxon>
        <taxon>Oscillospiraceae</taxon>
        <taxon>Solibaculum</taxon>
    </lineage>
</organism>
<keyword evidence="2" id="KW-1185">Reference proteome</keyword>
<evidence type="ECO:0000313" key="2">
    <source>
        <dbReference type="Proteomes" id="UP001489509"/>
    </source>
</evidence>
<dbReference type="InterPro" id="IPR049215">
    <property type="entry name" value="DUF6809"/>
</dbReference>
<dbReference type="Pfam" id="PF20648">
    <property type="entry name" value="DUF6809"/>
    <property type="match status" value="1"/>
</dbReference>
<comment type="caution">
    <text evidence="1">The sequence shown here is derived from an EMBL/GenBank/DDBJ whole genome shotgun (WGS) entry which is preliminary data.</text>
</comment>